<evidence type="ECO:0000256" key="13">
    <source>
        <dbReference type="SAM" id="MobiDB-lite"/>
    </source>
</evidence>
<evidence type="ECO:0000256" key="1">
    <source>
        <dbReference type="ARBA" id="ARBA00006352"/>
    </source>
</evidence>
<evidence type="ECO:0000256" key="2">
    <source>
        <dbReference type="ARBA" id="ARBA00012428"/>
    </source>
</evidence>
<evidence type="ECO:0000259" key="14">
    <source>
        <dbReference type="PROSITE" id="PS50011"/>
    </source>
</evidence>
<evidence type="ECO:0000259" key="16">
    <source>
        <dbReference type="PROSITE" id="PS51285"/>
    </source>
</evidence>
<evidence type="ECO:0000256" key="6">
    <source>
        <dbReference type="ARBA" id="ARBA00022741"/>
    </source>
</evidence>
<evidence type="ECO:0000256" key="8">
    <source>
        <dbReference type="ARBA" id="ARBA00022840"/>
    </source>
</evidence>
<dbReference type="SMART" id="SM00100">
    <property type="entry name" value="cNMP"/>
    <property type="match status" value="2"/>
</dbReference>
<dbReference type="InterPro" id="IPR000719">
    <property type="entry name" value="Prot_kinase_dom"/>
</dbReference>
<gene>
    <name evidence="17" type="ORF">OKIOD_LOCUS8924</name>
</gene>
<evidence type="ECO:0000256" key="12">
    <source>
        <dbReference type="PROSITE-ProRule" id="PRU10141"/>
    </source>
</evidence>
<dbReference type="InterPro" id="IPR011009">
    <property type="entry name" value="Kinase-like_dom_sf"/>
</dbReference>
<dbReference type="Gene3D" id="3.30.200.20">
    <property type="entry name" value="Phosphorylase Kinase, domain 1"/>
    <property type="match status" value="1"/>
</dbReference>
<keyword evidence="3" id="KW-0723">Serine/threonine-protein kinase</keyword>
<dbReference type="SUPFAM" id="SSF51206">
    <property type="entry name" value="cAMP-binding domain-like"/>
    <property type="match status" value="2"/>
</dbReference>
<dbReference type="CDD" id="cd00038">
    <property type="entry name" value="CAP_ED"/>
    <property type="match status" value="2"/>
</dbReference>
<feature type="binding site" evidence="12">
    <location>
        <position position="293"/>
    </location>
    <ligand>
        <name>ATP</name>
        <dbReference type="ChEBI" id="CHEBI:30616"/>
    </ligand>
</feature>
<feature type="domain" description="AGC-kinase C-terminal" evidence="16">
    <location>
        <begin position="524"/>
        <end position="578"/>
    </location>
</feature>
<dbReference type="PROSITE" id="PS50042">
    <property type="entry name" value="CNMP_BINDING_3"/>
    <property type="match status" value="2"/>
</dbReference>
<accession>A0ABN7SJ03</accession>
<dbReference type="PROSITE" id="PS00889">
    <property type="entry name" value="CNMP_BINDING_2"/>
    <property type="match status" value="1"/>
</dbReference>
<dbReference type="InterPro" id="IPR017441">
    <property type="entry name" value="Protein_kinase_ATP_BS"/>
</dbReference>
<dbReference type="InterPro" id="IPR035014">
    <property type="entry name" value="STKc_cGK"/>
</dbReference>
<feature type="compositionally biased region" description="Acidic residues" evidence="13">
    <location>
        <begin position="555"/>
        <end position="572"/>
    </location>
</feature>
<evidence type="ECO:0000256" key="9">
    <source>
        <dbReference type="ARBA" id="ARBA00022992"/>
    </source>
</evidence>
<dbReference type="PROSITE" id="PS00108">
    <property type="entry name" value="PROTEIN_KINASE_ST"/>
    <property type="match status" value="1"/>
</dbReference>
<dbReference type="EMBL" id="OU015566">
    <property type="protein sequence ID" value="CAG5102137.1"/>
    <property type="molecule type" value="Genomic_DNA"/>
</dbReference>
<dbReference type="PROSITE" id="PS00107">
    <property type="entry name" value="PROTEIN_KINASE_ATP"/>
    <property type="match status" value="1"/>
</dbReference>
<evidence type="ECO:0000256" key="5">
    <source>
        <dbReference type="ARBA" id="ARBA00022679"/>
    </source>
</evidence>
<reference evidence="17 18" key="1">
    <citation type="submission" date="2021-04" db="EMBL/GenBank/DDBJ databases">
        <authorList>
            <person name="Bliznina A."/>
        </authorList>
    </citation>
    <scope>NUCLEOTIDE SEQUENCE [LARGE SCALE GENOMIC DNA]</scope>
</reference>
<dbReference type="PIRSF" id="PIRSF000559">
    <property type="entry name" value="cGMP-dep_kinase"/>
    <property type="match status" value="1"/>
</dbReference>
<proteinExistence type="inferred from homology"/>
<dbReference type="InterPro" id="IPR000595">
    <property type="entry name" value="cNMP-bd_dom"/>
</dbReference>
<sequence length="578" mass="65493">MQKKIYDPKTDIIVEGSVGERLYVLAAGKVQVLQNERVVHNQGSDTGGIVLGELALLYNCRRTATVRALTTCTLWFIDRSTFRQIMVSHNQTQREMHKLFLRKVSLLKTYSDRKINKLVDAMTVEEFQDNDVITREGSYGDVFYIILEGQVEVTKKQVGFIRSLSGGEYFGEKALLNEASIRTATCTAIGLVRCLTLDRDAFVTLIGTTAERNYDDDHKLSISSNSSAECLTPLTPTGAMMIQSLPSFSDVRLTDLKPLGTLGVGGFGRVELVKCLRALPNKGTKLPSSFALKVMRKEHIVETSQEKHIFNERDILFSIDTKWVVRLYRTFRDKTFIYMLIEPCLGGELWTVLRNKGSFAEKWARFYTACCVEGLAYLHSKHIIYRDLKPENLVLDNRGYPKLCDFGFAKKIKPGHKAWTFCGTPEYVPPEIILNKGHDFSADFYALGIFIFELLTGNPPYNSADAMKVYRMALKGLESFPFPVDKISRSASQIIRHLAKEFPSERLGNGRNGIQDIKRNKWFTGFDWESLSSQTMEPPYLPQVSSATDLTNFDQFDDPEDDFMAGDNAEESGWDKEF</sequence>
<dbReference type="PROSITE" id="PS50011">
    <property type="entry name" value="PROTEIN_KINASE_DOM"/>
    <property type="match status" value="1"/>
</dbReference>
<feature type="domain" description="Cyclic nucleotide-binding" evidence="15">
    <location>
        <begin position="1"/>
        <end position="103"/>
    </location>
</feature>
<evidence type="ECO:0000313" key="17">
    <source>
        <dbReference type="EMBL" id="CAG5102137.1"/>
    </source>
</evidence>
<evidence type="ECO:0000259" key="15">
    <source>
        <dbReference type="PROSITE" id="PS50042"/>
    </source>
</evidence>
<keyword evidence="9" id="KW-0142">cGMP-binding</keyword>
<dbReference type="SMART" id="SM00220">
    <property type="entry name" value="S_TKc"/>
    <property type="match status" value="1"/>
</dbReference>
<dbReference type="Gene3D" id="2.60.120.10">
    <property type="entry name" value="Jelly Rolls"/>
    <property type="match status" value="2"/>
</dbReference>
<dbReference type="PANTHER" id="PTHR24353:SF147">
    <property type="entry name" value="CGMP-DEPENDENT SERINE_THREONIN PROTEIN KINASE-RELATED"/>
    <property type="match status" value="1"/>
</dbReference>
<feature type="domain" description="Cyclic nucleotide-binding" evidence="15">
    <location>
        <begin position="106"/>
        <end position="211"/>
    </location>
</feature>
<evidence type="ECO:0000256" key="10">
    <source>
        <dbReference type="ARBA" id="ARBA00047298"/>
    </source>
</evidence>
<keyword evidence="6 12" id="KW-0547">Nucleotide-binding</keyword>
<evidence type="ECO:0000256" key="4">
    <source>
        <dbReference type="ARBA" id="ARBA00022535"/>
    </source>
</evidence>
<feature type="region of interest" description="Disordered" evidence="13">
    <location>
        <begin position="551"/>
        <end position="578"/>
    </location>
</feature>
<comment type="similarity">
    <text evidence="1">Belongs to the protein kinase superfamily. AGC Ser/Thr protein kinase family. cGMP subfamily.</text>
</comment>
<dbReference type="SMART" id="SM00133">
    <property type="entry name" value="S_TK_X"/>
    <property type="match status" value="1"/>
</dbReference>
<keyword evidence="7" id="KW-0418">Kinase</keyword>
<dbReference type="SUPFAM" id="SSF56112">
    <property type="entry name" value="Protein kinase-like (PK-like)"/>
    <property type="match status" value="1"/>
</dbReference>
<dbReference type="InterPro" id="IPR002374">
    <property type="entry name" value="cGMP_dep_kinase"/>
</dbReference>
<dbReference type="PROSITE" id="PS51285">
    <property type="entry name" value="AGC_KINASE_CTER"/>
    <property type="match status" value="1"/>
</dbReference>
<comment type="catalytic activity">
    <reaction evidence="11">
        <text>L-seryl-[protein] + ATP = O-phospho-L-seryl-[protein] + ADP + H(+)</text>
        <dbReference type="Rhea" id="RHEA:17989"/>
        <dbReference type="Rhea" id="RHEA-COMP:9863"/>
        <dbReference type="Rhea" id="RHEA-COMP:11604"/>
        <dbReference type="ChEBI" id="CHEBI:15378"/>
        <dbReference type="ChEBI" id="CHEBI:29999"/>
        <dbReference type="ChEBI" id="CHEBI:30616"/>
        <dbReference type="ChEBI" id="CHEBI:83421"/>
        <dbReference type="ChEBI" id="CHEBI:456216"/>
        <dbReference type="EC" id="2.7.11.12"/>
    </reaction>
</comment>
<dbReference type="PANTHER" id="PTHR24353">
    <property type="entry name" value="CYCLIC NUCLEOTIDE-DEPENDENT PROTEIN KINASE"/>
    <property type="match status" value="1"/>
</dbReference>
<dbReference type="CDD" id="cd05572">
    <property type="entry name" value="STKc_cGK"/>
    <property type="match status" value="1"/>
</dbReference>
<dbReference type="InterPro" id="IPR018490">
    <property type="entry name" value="cNMP-bd_dom_sf"/>
</dbReference>
<dbReference type="InterPro" id="IPR014710">
    <property type="entry name" value="RmlC-like_jellyroll"/>
</dbReference>
<dbReference type="Proteomes" id="UP001158576">
    <property type="component" value="Chromosome 1"/>
</dbReference>
<dbReference type="InterPro" id="IPR018488">
    <property type="entry name" value="cNMP-bd_CS"/>
</dbReference>
<evidence type="ECO:0000256" key="3">
    <source>
        <dbReference type="ARBA" id="ARBA00022527"/>
    </source>
</evidence>
<keyword evidence="4" id="KW-0140">cGMP</keyword>
<dbReference type="InterPro" id="IPR000961">
    <property type="entry name" value="AGC-kinase_C"/>
</dbReference>
<dbReference type="EC" id="2.7.11.12" evidence="2"/>
<keyword evidence="5" id="KW-0808">Transferase</keyword>
<evidence type="ECO:0000256" key="11">
    <source>
        <dbReference type="ARBA" id="ARBA00047462"/>
    </source>
</evidence>
<keyword evidence="18" id="KW-1185">Reference proteome</keyword>
<name>A0ABN7SJ03_OIKDI</name>
<feature type="domain" description="Protein kinase" evidence="14">
    <location>
        <begin position="256"/>
        <end position="523"/>
    </location>
</feature>
<dbReference type="InterPro" id="IPR008271">
    <property type="entry name" value="Ser/Thr_kinase_AS"/>
</dbReference>
<dbReference type="Pfam" id="PF00069">
    <property type="entry name" value="Pkinase"/>
    <property type="match status" value="1"/>
</dbReference>
<dbReference type="Gene3D" id="1.10.510.10">
    <property type="entry name" value="Transferase(Phosphotransferase) domain 1"/>
    <property type="match status" value="1"/>
</dbReference>
<keyword evidence="8 12" id="KW-0067">ATP-binding</keyword>
<comment type="catalytic activity">
    <reaction evidence="10">
        <text>L-threonyl-[protein] + ATP = O-phospho-L-threonyl-[protein] + ADP + H(+)</text>
        <dbReference type="Rhea" id="RHEA:46608"/>
        <dbReference type="Rhea" id="RHEA-COMP:11060"/>
        <dbReference type="Rhea" id="RHEA-COMP:11605"/>
        <dbReference type="ChEBI" id="CHEBI:15378"/>
        <dbReference type="ChEBI" id="CHEBI:30013"/>
        <dbReference type="ChEBI" id="CHEBI:30616"/>
        <dbReference type="ChEBI" id="CHEBI:61977"/>
        <dbReference type="ChEBI" id="CHEBI:456216"/>
        <dbReference type="EC" id="2.7.11.12"/>
    </reaction>
</comment>
<dbReference type="Pfam" id="PF00027">
    <property type="entry name" value="cNMP_binding"/>
    <property type="match status" value="2"/>
</dbReference>
<organism evidence="17 18">
    <name type="scientific">Oikopleura dioica</name>
    <name type="common">Tunicate</name>
    <dbReference type="NCBI Taxonomy" id="34765"/>
    <lineage>
        <taxon>Eukaryota</taxon>
        <taxon>Metazoa</taxon>
        <taxon>Chordata</taxon>
        <taxon>Tunicata</taxon>
        <taxon>Appendicularia</taxon>
        <taxon>Copelata</taxon>
        <taxon>Oikopleuridae</taxon>
        <taxon>Oikopleura</taxon>
    </lineage>
</organism>
<evidence type="ECO:0000313" key="18">
    <source>
        <dbReference type="Proteomes" id="UP001158576"/>
    </source>
</evidence>
<protein>
    <recommendedName>
        <fullName evidence="2">cGMP-dependent protein kinase</fullName>
        <ecNumber evidence="2">2.7.11.12</ecNumber>
    </recommendedName>
</protein>
<evidence type="ECO:0000256" key="7">
    <source>
        <dbReference type="ARBA" id="ARBA00022777"/>
    </source>
</evidence>